<evidence type="ECO:0000313" key="6">
    <source>
        <dbReference type="Proteomes" id="UP000637423"/>
    </source>
</evidence>
<dbReference type="Pfam" id="PF05433">
    <property type="entry name" value="Rick_17kDa_Anti"/>
    <property type="match status" value="1"/>
</dbReference>
<evidence type="ECO:0000313" key="5">
    <source>
        <dbReference type="EMBL" id="GGC76179.1"/>
    </source>
</evidence>
<dbReference type="GO" id="GO:0019867">
    <property type="term" value="C:outer membrane"/>
    <property type="evidence" value="ECO:0007669"/>
    <property type="project" value="InterPro"/>
</dbReference>
<dbReference type="InterPro" id="IPR051407">
    <property type="entry name" value="Bact_OM_lipoprot/Surf_antigen"/>
</dbReference>
<evidence type="ECO:0000256" key="1">
    <source>
        <dbReference type="ARBA" id="ARBA00004370"/>
    </source>
</evidence>
<comment type="caution">
    <text evidence="5">The sequence shown here is derived from an EMBL/GenBank/DDBJ whole genome shotgun (WGS) entry which is preliminary data.</text>
</comment>
<dbReference type="PROSITE" id="PS51257">
    <property type="entry name" value="PROKAR_LIPOPROTEIN"/>
    <property type="match status" value="1"/>
</dbReference>
<protein>
    <recommendedName>
        <fullName evidence="4">Glycine zipper 2TM domain-containing protein</fullName>
    </recommendedName>
</protein>
<dbReference type="InterPro" id="IPR008816">
    <property type="entry name" value="Gly_zipper_2TM_dom"/>
</dbReference>
<reference evidence="5" key="1">
    <citation type="journal article" date="2014" name="Int. J. Syst. Evol. Microbiol.">
        <title>Complete genome sequence of Corynebacterium casei LMG S-19264T (=DSM 44701T), isolated from a smear-ripened cheese.</title>
        <authorList>
            <consortium name="US DOE Joint Genome Institute (JGI-PGF)"/>
            <person name="Walter F."/>
            <person name="Albersmeier A."/>
            <person name="Kalinowski J."/>
            <person name="Ruckert C."/>
        </authorList>
    </citation>
    <scope>NUCLEOTIDE SEQUENCE</scope>
    <source>
        <strain evidence="5">CGMCC 1.10998</strain>
    </source>
</reference>
<comment type="subcellular location">
    <subcellularLocation>
        <location evidence="1">Membrane</location>
    </subcellularLocation>
</comment>
<feature type="domain" description="Glycine zipper 2TM" evidence="4">
    <location>
        <begin position="61"/>
        <end position="101"/>
    </location>
</feature>
<evidence type="ECO:0000256" key="3">
    <source>
        <dbReference type="SAM" id="SignalP"/>
    </source>
</evidence>
<dbReference type="PANTHER" id="PTHR35603:SF2">
    <property type="entry name" value="OUTER MEMBRANE LIPOPROTEIN"/>
    <property type="match status" value="1"/>
</dbReference>
<organism evidence="5 6">
    <name type="scientific">Undibacterium terreum</name>
    <dbReference type="NCBI Taxonomy" id="1224302"/>
    <lineage>
        <taxon>Bacteria</taxon>
        <taxon>Pseudomonadati</taxon>
        <taxon>Pseudomonadota</taxon>
        <taxon>Betaproteobacteria</taxon>
        <taxon>Burkholderiales</taxon>
        <taxon>Oxalobacteraceae</taxon>
        <taxon>Undibacterium</taxon>
    </lineage>
</organism>
<dbReference type="EMBL" id="BMED01000002">
    <property type="protein sequence ID" value="GGC76179.1"/>
    <property type="molecule type" value="Genomic_DNA"/>
</dbReference>
<accession>A0A916UL08</accession>
<dbReference type="AlphaFoldDB" id="A0A916UL08"/>
<evidence type="ECO:0000259" key="4">
    <source>
        <dbReference type="Pfam" id="PF05433"/>
    </source>
</evidence>
<dbReference type="PANTHER" id="PTHR35603">
    <property type="match status" value="1"/>
</dbReference>
<proteinExistence type="predicted"/>
<feature type="signal peptide" evidence="3">
    <location>
        <begin position="1"/>
        <end position="20"/>
    </location>
</feature>
<gene>
    <name evidence="5" type="ORF">GCM10011396_24280</name>
</gene>
<keyword evidence="3" id="KW-0732">Signal</keyword>
<reference evidence="5" key="2">
    <citation type="submission" date="2020-09" db="EMBL/GenBank/DDBJ databases">
        <authorList>
            <person name="Sun Q."/>
            <person name="Zhou Y."/>
        </authorList>
    </citation>
    <scope>NUCLEOTIDE SEQUENCE</scope>
    <source>
        <strain evidence="5">CGMCC 1.10998</strain>
    </source>
</reference>
<name>A0A916UL08_9BURK</name>
<evidence type="ECO:0000256" key="2">
    <source>
        <dbReference type="ARBA" id="ARBA00023136"/>
    </source>
</evidence>
<feature type="chain" id="PRO_5037294977" description="Glycine zipper 2TM domain-containing protein" evidence="3">
    <location>
        <begin position="21"/>
        <end position="152"/>
    </location>
</feature>
<dbReference type="Proteomes" id="UP000637423">
    <property type="component" value="Unassembled WGS sequence"/>
</dbReference>
<keyword evidence="6" id="KW-1185">Reference proteome</keyword>
<sequence length="152" mass="15789">MNIPKKFAVTTMVVATSLLAACGSTTTTTSVPVSQQIAYNYGVVDSIQIVQVQTERRGPGAGALVGGIVGGVLGNQVGGGSGNTVATVAGAVGGAVVGNRVEQNNNPPQVREMYQITVRMDNGSYQTITQDAIADVRVGTRVHIENNRVYRL</sequence>
<keyword evidence="2" id="KW-0472">Membrane</keyword>